<dbReference type="Pfam" id="PF00698">
    <property type="entry name" value="Acyl_transf_1"/>
    <property type="match status" value="1"/>
</dbReference>
<dbReference type="Gene3D" id="3.10.129.110">
    <property type="entry name" value="Polyketide synthase dehydratase"/>
    <property type="match status" value="1"/>
</dbReference>
<dbReference type="GO" id="GO:0008168">
    <property type="term" value="F:methyltransferase activity"/>
    <property type="evidence" value="ECO:0007669"/>
    <property type="project" value="UniProtKB-KW"/>
</dbReference>
<dbReference type="Pfam" id="PF08659">
    <property type="entry name" value="KR"/>
    <property type="match status" value="1"/>
</dbReference>
<dbReference type="SMART" id="SM00823">
    <property type="entry name" value="PKS_PP"/>
    <property type="match status" value="1"/>
</dbReference>
<evidence type="ECO:0000313" key="14">
    <source>
        <dbReference type="Proteomes" id="UP001152130"/>
    </source>
</evidence>
<dbReference type="InterPro" id="IPR016039">
    <property type="entry name" value="Thiolase-like"/>
</dbReference>
<evidence type="ECO:0000256" key="6">
    <source>
        <dbReference type="ARBA" id="ARBA00023002"/>
    </source>
</evidence>
<dbReference type="InterPro" id="IPR016036">
    <property type="entry name" value="Malonyl_transacylase_ACP-bd"/>
</dbReference>
<dbReference type="InterPro" id="IPR001227">
    <property type="entry name" value="Ac_transferase_dom_sf"/>
</dbReference>
<dbReference type="InterPro" id="IPR009081">
    <property type="entry name" value="PP-bd_ACP"/>
</dbReference>
<dbReference type="SMART" id="SM00825">
    <property type="entry name" value="PKS_KS"/>
    <property type="match status" value="1"/>
</dbReference>
<feature type="region of interest" description="N-terminal hotdog fold" evidence="9">
    <location>
        <begin position="964"/>
        <end position="1094"/>
    </location>
</feature>
<sequence>MINDQTNGHTNGHTNGYTNGFTNGNTNHYSNGGPAANGQASERFESDPIDQKDVHEPIAIIGMGMRLPGGVHNAEAYWDLLVNGKDGRCQVPKDRYNIDTWYGPGRVTHVGTKYGHFLEELNLANIDPNFWSFTKQEAELLDPQQRLFLEVVYEAFENSGTTNWRGKDVGVYVGALGDDWGEMEMQDGQDLNPTRTYVYGDYIIANRASYEFDLKGPSMVVRTACSSSMIALHLACQDILSGDCADGAIVGGINLIITPRTTVALTEQGVLSEDGRCKTFDADADGYARGEGVSAIYIKKLSDAVRDGDPIRAVIRSTCAAADGKTAGFTLPNPESHEKLMRRGHQLAGISDFSKTAMVECHGTGTAVGDPREVSAVANVWGDHGIYIGSVSQEYQTSEVYLFTLDKVKPNIGHGEGASGLSSIMKMTLALENKTIPPNINFKTPNPKIPWQEAKLKVPLKATSWPTDKLERVAVNSFGIGGANAHVILESAASFGLGQKAESISHGSGDENLEWHLLTFSAKHPKALEMSAQRHEEYLTAHPDSLSNMAYTLNTKRVVHSHRTFCVTDGLDSFELSKIAKPALGSKCNLVFVFTGQGAQWAGMGLQLLKSDGIFKDTVEYLDAELSQLSDGPSWNMRDEILATEKTSRLSEAVISQPCCTAIQIALVELLRSWGISPDAVVGHSSGEIAAAYACGAISAHDAIRIAYYRGNSTIALKSLRKGGMAAIGLGREDVEQYLEPGVTVGCDNSPASVTLTGDADVLERVMETIRTADPSVLVRPLRVECAYHSEHMKLVAQDYADRLGIVNASQPQVPVYSSVTKGVNSDLSTSYWTENLVSPVLFKGAIQTALQSHDNLTFVEIGPHSALAGPIRQTIQSENKSNAGYISTLVRKKDAHLSILNTAGNLWLAGTAKLDLSAVNLHGRPEGGDLLTDLPTYSWHYEGEYWLENRLSRDWRFRKFDHHELLGARVLESADAGPAWRCKLRVQDAPWLSDHDILGDIIFPGAAYLGMAGEAIKQLRPGSEDYSLRRVTLASALVLHGDPVELVTTLTPVRLTNAADSDWHSFTISSFNATTNTWNKHVSGQVRSGQTFVPDTPKIEPLPRKVPTSMMYNVWRRFGMNYGGRFRGLDDISAHTTEKRAVGTIYEKCLPEESELYSVHPASIDAAFHLSNVCLCHGLGRNFKTPSVPKYIEQMYVGKPDGPIRVVGDAANKGRGGSMSNLVGVSNGKVVLSWKGLELSPLSDGSDILDDDPHAAAVLEWKADADFIDATRLLRSLRKDPDDEQHRLVDTMGLACIIESRHQLAGLDTNQWHLIKFRDWMDIPYLEAVEGRYPHVPNCAEIATMSSEERQKLIRDYLAASEGTDAEAVAISLYRIFDNSVRFFTGEADPLEVLMADNILMRMYDFTNNADHLHFLTLLGHKEPTMRVLEIGAGTGGTTATILPALRSDQGERMYGTYVYSDISAGFFMGAKERFRDYQAIEYSVLDITQDPISQGFEEGSFDLIVSSNCLHATPDLVKTLTNVRKLLHPEGRLFLMELSPEASKSVNYVMGPLVGWWLSEDGRENEPYVSAGVWHEKLLQAGFSGVEAYAFDGNMSNSIIARPVQPRYEQPKRLSIVANELEHPTVAEVTRYLQGTGLDLELFSLGQVLTPGQPAVFLMDLEAPFLVNITEEKFDSFKRTLFSVQDVPFCWVTGACQIDCKNPDYALVNGMARSIRQETGVDLVTFELDAFNESAWRALSDLLETFPLRVTDGEVDTDFESEYAFHAGTIQVGRMHWISVNSELRDKRAEVRTESLVIDKPGIIQTLHWKQKESPVLKAEDWVQVDTRAVGLNFKDVLIAMGIVEASNDGLAAGDFGFEGAGVVTRVGSGVQHLAVGDRVAFSSTGCFSTSQTMPEIYCTRIHESLTFEEAATMPCVFGTAMYGLVDLARLEAEQSILIHSACGGVGQAAIQIAKMIGAEIFCTVGSEEKMEYLTSVFGIPRDHIFNSRDNSFRQGILKATYGRGIDVVLNSLSGELLHESWNCVAKFGTMVEIGKRDFIGKAELAMDRFENNRTFVGLDHTELWAHKPKVASRVLNKIMELCGQGKLVPIGPIKTFEAARVEEAFRYMQKGQHIGKIVVTIPEIRADHAPEAEPARRELILRDDRTYVFAGGLGGLGQSIATYLAEKGARQLLFFSRSATQFAESNPAFFMELESLGCSTQVVSGNINNRADVEKVVATATNPIAGVLQAAMVLQDANFVDMKFDAWQTAVLPKVLGTRNFEEALKKQDEPLDFFFLFSSVSGTAGQIGQANYAAGNTFMDAYVQYRNGQGLACSTLAIGIMEDVGFLARERHLLEALRATSLHFLHEQDLLDSLELMLGPRASLVNSTSDRNTTAAETTDEYTRLTKGYVNDSHVVVGLRSKLPLLSPMNRTGWKKSPRLLVYRNIENQDETKSGPAADGGLKEFLSSCGKTPELLEADATADFLAHEIGTTLFNFMMRSDEEPDLTVPLASAGVDSLVSIELRNWFRQKVGVPFTVVEIVGAASIADLGRMTAEKLAEKHKR</sequence>
<evidence type="ECO:0008006" key="15">
    <source>
        <dbReference type="Google" id="ProtNLM"/>
    </source>
</evidence>
<dbReference type="InterPro" id="IPR020841">
    <property type="entry name" value="PKS_Beta-ketoAc_synthase_dom"/>
</dbReference>
<dbReference type="InterPro" id="IPR006162">
    <property type="entry name" value="Ppantetheine_attach_site"/>
</dbReference>
<dbReference type="InterPro" id="IPR057326">
    <property type="entry name" value="KR_dom"/>
</dbReference>
<keyword evidence="3" id="KW-0489">Methyltransferase</keyword>
<dbReference type="Gene3D" id="3.40.50.150">
    <property type="entry name" value="Vaccinia Virus protein VP39"/>
    <property type="match status" value="1"/>
</dbReference>
<dbReference type="SMART" id="SM00822">
    <property type="entry name" value="PKS_KR"/>
    <property type="match status" value="1"/>
</dbReference>
<feature type="active site" description="Proton acceptor; for dehydratase activity" evidence="9">
    <location>
        <position position="996"/>
    </location>
</feature>
<dbReference type="CDD" id="cd05274">
    <property type="entry name" value="KR_FAS_SDR_x"/>
    <property type="match status" value="1"/>
</dbReference>
<dbReference type="InterPro" id="IPR016035">
    <property type="entry name" value="Acyl_Trfase/lysoPLipase"/>
</dbReference>
<dbReference type="SUPFAM" id="SSF55048">
    <property type="entry name" value="Probable ACP-binding domain of malonyl-CoA ACP transacylase"/>
    <property type="match status" value="1"/>
</dbReference>
<dbReference type="InterPro" id="IPR014031">
    <property type="entry name" value="Ketoacyl_synth_C"/>
</dbReference>
<dbReference type="Pfam" id="PF02801">
    <property type="entry name" value="Ketoacyl-synt_C"/>
    <property type="match status" value="1"/>
</dbReference>
<comment type="caution">
    <text evidence="13">The sequence shown here is derived from an EMBL/GenBank/DDBJ whole genome shotgun (WGS) entry which is preliminary data.</text>
</comment>
<dbReference type="SUPFAM" id="SSF47336">
    <property type="entry name" value="ACP-like"/>
    <property type="match status" value="1"/>
</dbReference>
<dbReference type="InterPro" id="IPR042104">
    <property type="entry name" value="PKS_dehydratase_sf"/>
</dbReference>
<dbReference type="GO" id="GO:0044550">
    <property type="term" value="P:secondary metabolite biosynthetic process"/>
    <property type="evidence" value="ECO:0007669"/>
    <property type="project" value="TreeGrafter"/>
</dbReference>
<feature type="domain" description="PKS/mFAS DH" evidence="12">
    <location>
        <begin position="964"/>
        <end position="1249"/>
    </location>
</feature>
<dbReference type="Pfam" id="PF21089">
    <property type="entry name" value="PKS_DH_N"/>
    <property type="match status" value="1"/>
</dbReference>
<proteinExistence type="predicted"/>
<protein>
    <recommendedName>
        <fullName evidence="15">Polyketide synthase</fullName>
    </recommendedName>
</protein>
<dbReference type="InterPro" id="IPR036736">
    <property type="entry name" value="ACP-like_sf"/>
</dbReference>
<dbReference type="InterPro" id="IPR013217">
    <property type="entry name" value="Methyltransf_12"/>
</dbReference>
<evidence type="ECO:0000256" key="9">
    <source>
        <dbReference type="PROSITE-ProRule" id="PRU01363"/>
    </source>
</evidence>
<dbReference type="SUPFAM" id="SSF53335">
    <property type="entry name" value="S-adenosyl-L-methionine-dependent methyltransferases"/>
    <property type="match status" value="1"/>
</dbReference>
<dbReference type="Gene3D" id="3.40.366.10">
    <property type="entry name" value="Malonyl-Coenzyme A Acyl Carrier Protein, domain 2"/>
    <property type="match status" value="1"/>
</dbReference>
<dbReference type="InterPro" id="IPR020843">
    <property type="entry name" value="ER"/>
</dbReference>
<dbReference type="InterPro" id="IPR029063">
    <property type="entry name" value="SAM-dependent_MTases_sf"/>
</dbReference>
<dbReference type="CDD" id="cd05195">
    <property type="entry name" value="enoyl_red"/>
    <property type="match status" value="1"/>
</dbReference>
<feature type="domain" description="Ketosynthase family 3 (KS3)" evidence="11">
    <location>
        <begin position="55"/>
        <end position="491"/>
    </location>
</feature>
<feature type="region of interest" description="Disordered" evidence="10">
    <location>
        <begin position="1"/>
        <end position="43"/>
    </location>
</feature>
<dbReference type="GO" id="GO:0031177">
    <property type="term" value="F:phosphopantetheine binding"/>
    <property type="evidence" value="ECO:0007669"/>
    <property type="project" value="InterPro"/>
</dbReference>
<dbReference type="Pfam" id="PF14765">
    <property type="entry name" value="PS-DH"/>
    <property type="match status" value="1"/>
</dbReference>
<dbReference type="Gene3D" id="3.40.47.10">
    <property type="match status" value="1"/>
</dbReference>
<dbReference type="InterPro" id="IPR013154">
    <property type="entry name" value="ADH-like_N"/>
</dbReference>
<dbReference type="Pfam" id="PF08242">
    <property type="entry name" value="Methyltransf_12"/>
    <property type="match status" value="1"/>
</dbReference>
<dbReference type="Pfam" id="PF00109">
    <property type="entry name" value="ketoacyl-synt"/>
    <property type="match status" value="1"/>
</dbReference>
<dbReference type="SUPFAM" id="SSF53901">
    <property type="entry name" value="Thiolase-like"/>
    <property type="match status" value="1"/>
</dbReference>
<dbReference type="Proteomes" id="UP001152130">
    <property type="component" value="Unassembled WGS sequence"/>
</dbReference>
<dbReference type="OrthoDB" id="329835at2759"/>
<dbReference type="PANTHER" id="PTHR43775">
    <property type="entry name" value="FATTY ACID SYNTHASE"/>
    <property type="match status" value="1"/>
</dbReference>
<dbReference type="SMART" id="SM00827">
    <property type="entry name" value="PKS_AT"/>
    <property type="match status" value="1"/>
</dbReference>
<dbReference type="InterPro" id="IPR036291">
    <property type="entry name" value="NAD(P)-bd_dom_sf"/>
</dbReference>
<feature type="compositionally biased region" description="Low complexity" evidence="10">
    <location>
        <begin position="1"/>
        <end position="28"/>
    </location>
</feature>
<evidence type="ECO:0000256" key="7">
    <source>
        <dbReference type="ARBA" id="ARBA00023268"/>
    </source>
</evidence>
<evidence type="ECO:0000256" key="8">
    <source>
        <dbReference type="ARBA" id="ARBA00023315"/>
    </source>
</evidence>
<dbReference type="SUPFAM" id="SSF52151">
    <property type="entry name" value="FabD/lysophospholipase-like"/>
    <property type="match status" value="1"/>
</dbReference>
<dbReference type="Gene3D" id="3.90.180.10">
    <property type="entry name" value="Medium-chain alcohol dehydrogenases, catalytic domain"/>
    <property type="match status" value="1"/>
</dbReference>
<feature type="region of interest" description="C-terminal hotdog fold" evidence="9">
    <location>
        <begin position="1104"/>
        <end position="1249"/>
    </location>
</feature>
<accession>A0A9W8PMQ4</accession>
<feature type="active site" description="Proton donor; for dehydratase activity" evidence="9">
    <location>
        <position position="1166"/>
    </location>
</feature>
<dbReference type="InterPro" id="IPR032821">
    <property type="entry name" value="PKS_assoc"/>
</dbReference>
<dbReference type="Pfam" id="PF16197">
    <property type="entry name" value="KAsynt_C_assoc"/>
    <property type="match status" value="1"/>
</dbReference>
<evidence type="ECO:0000256" key="3">
    <source>
        <dbReference type="ARBA" id="ARBA00022603"/>
    </source>
</evidence>
<dbReference type="GO" id="GO:0016491">
    <property type="term" value="F:oxidoreductase activity"/>
    <property type="evidence" value="ECO:0007669"/>
    <property type="project" value="UniProtKB-KW"/>
</dbReference>
<dbReference type="GO" id="GO:1901336">
    <property type="term" value="P:lactone biosynthetic process"/>
    <property type="evidence" value="ECO:0007669"/>
    <property type="project" value="UniProtKB-ARBA"/>
</dbReference>
<dbReference type="InterPro" id="IPR020806">
    <property type="entry name" value="PKS_PP-bd"/>
</dbReference>
<evidence type="ECO:0000256" key="5">
    <source>
        <dbReference type="ARBA" id="ARBA00022857"/>
    </source>
</evidence>
<keyword evidence="6" id="KW-0560">Oxidoreductase</keyword>
<keyword evidence="2" id="KW-0597">Phosphoprotein</keyword>
<keyword evidence="7" id="KW-0511">Multifunctional enzyme</keyword>
<dbReference type="Pfam" id="PF08240">
    <property type="entry name" value="ADH_N"/>
    <property type="match status" value="1"/>
</dbReference>
<dbReference type="EMBL" id="JAPDHF010000011">
    <property type="protein sequence ID" value="KAJ4010961.1"/>
    <property type="molecule type" value="Genomic_DNA"/>
</dbReference>
<dbReference type="FunFam" id="3.40.50.720:FF:000209">
    <property type="entry name" value="Polyketide synthase Pks12"/>
    <property type="match status" value="1"/>
</dbReference>
<dbReference type="SMART" id="SM00829">
    <property type="entry name" value="PKS_ER"/>
    <property type="match status" value="1"/>
</dbReference>
<keyword evidence="8" id="KW-0012">Acyltransferase</keyword>
<dbReference type="InterPro" id="IPR049551">
    <property type="entry name" value="PKS_DH_C"/>
</dbReference>
<evidence type="ECO:0000313" key="13">
    <source>
        <dbReference type="EMBL" id="KAJ4010961.1"/>
    </source>
</evidence>
<dbReference type="GO" id="GO:0004312">
    <property type="term" value="F:fatty acid synthase activity"/>
    <property type="evidence" value="ECO:0007669"/>
    <property type="project" value="TreeGrafter"/>
</dbReference>
<name>A0A9W8PMQ4_9HYPO</name>
<evidence type="ECO:0000259" key="11">
    <source>
        <dbReference type="PROSITE" id="PS52004"/>
    </source>
</evidence>
<evidence type="ECO:0000256" key="2">
    <source>
        <dbReference type="ARBA" id="ARBA00022553"/>
    </source>
</evidence>
<dbReference type="SUPFAM" id="SSF50129">
    <property type="entry name" value="GroES-like"/>
    <property type="match status" value="1"/>
</dbReference>
<evidence type="ECO:0000256" key="10">
    <source>
        <dbReference type="SAM" id="MobiDB-lite"/>
    </source>
</evidence>
<reference evidence="13" key="1">
    <citation type="submission" date="2022-10" db="EMBL/GenBank/DDBJ databases">
        <title>Fusarium specimens isolated from Avocado Roots.</title>
        <authorList>
            <person name="Stajich J."/>
            <person name="Roper C."/>
            <person name="Heimlech-Rivalta G."/>
        </authorList>
    </citation>
    <scope>NUCLEOTIDE SEQUENCE</scope>
    <source>
        <strain evidence="13">CF00143</strain>
    </source>
</reference>
<dbReference type="InterPro" id="IPR049552">
    <property type="entry name" value="PKS_DH_N"/>
</dbReference>
<keyword evidence="5" id="KW-0521">NADP</keyword>
<dbReference type="InterPro" id="IPR014043">
    <property type="entry name" value="Acyl_transferase_dom"/>
</dbReference>
<dbReference type="PROSITE" id="PS52004">
    <property type="entry name" value="KS3_2"/>
    <property type="match status" value="1"/>
</dbReference>
<dbReference type="InterPro" id="IPR020807">
    <property type="entry name" value="PKS_DH"/>
</dbReference>
<dbReference type="Gene3D" id="3.30.70.3290">
    <property type="match status" value="1"/>
</dbReference>
<dbReference type="PANTHER" id="PTHR43775:SF49">
    <property type="entry name" value="SYNTHASE, PUTATIVE (JCVI)-RELATED"/>
    <property type="match status" value="1"/>
</dbReference>
<dbReference type="GO" id="GO:0006633">
    <property type="term" value="P:fatty acid biosynthetic process"/>
    <property type="evidence" value="ECO:0007669"/>
    <property type="project" value="TreeGrafter"/>
</dbReference>
<dbReference type="InterPro" id="IPR050091">
    <property type="entry name" value="PKS_NRPS_Biosynth_Enz"/>
</dbReference>
<dbReference type="CDD" id="cd00833">
    <property type="entry name" value="PKS"/>
    <property type="match status" value="1"/>
</dbReference>
<dbReference type="GO" id="GO:0032259">
    <property type="term" value="P:methylation"/>
    <property type="evidence" value="ECO:0007669"/>
    <property type="project" value="UniProtKB-KW"/>
</dbReference>
<dbReference type="PROSITE" id="PS00012">
    <property type="entry name" value="PHOSPHOPANTETHEINE"/>
    <property type="match status" value="1"/>
</dbReference>
<evidence type="ECO:0000256" key="1">
    <source>
        <dbReference type="ARBA" id="ARBA00022450"/>
    </source>
</evidence>
<evidence type="ECO:0000256" key="4">
    <source>
        <dbReference type="ARBA" id="ARBA00022679"/>
    </source>
</evidence>
<keyword evidence="4" id="KW-0808">Transferase</keyword>
<evidence type="ECO:0000259" key="12">
    <source>
        <dbReference type="PROSITE" id="PS52019"/>
    </source>
</evidence>
<dbReference type="InterPro" id="IPR049900">
    <property type="entry name" value="PKS_mFAS_DH"/>
</dbReference>
<keyword evidence="14" id="KW-1185">Reference proteome</keyword>
<dbReference type="InterPro" id="IPR011032">
    <property type="entry name" value="GroES-like_sf"/>
</dbReference>
<dbReference type="Gene3D" id="1.10.1200.10">
    <property type="entry name" value="ACP-like"/>
    <property type="match status" value="1"/>
</dbReference>
<dbReference type="InterPro" id="IPR014030">
    <property type="entry name" value="Ketoacyl_synth_N"/>
</dbReference>
<gene>
    <name evidence="13" type="ORF">NW766_007593</name>
</gene>
<dbReference type="Gene3D" id="3.40.50.720">
    <property type="entry name" value="NAD(P)-binding Rossmann-like Domain"/>
    <property type="match status" value="2"/>
</dbReference>
<dbReference type="Pfam" id="PF13602">
    <property type="entry name" value="ADH_zinc_N_2"/>
    <property type="match status" value="1"/>
</dbReference>
<dbReference type="Pfam" id="PF00550">
    <property type="entry name" value="PP-binding"/>
    <property type="match status" value="1"/>
</dbReference>
<dbReference type="SUPFAM" id="SSF51735">
    <property type="entry name" value="NAD(P)-binding Rossmann-fold domains"/>
    <property type="match status" value="2"/>
</dbReference>
<dbReference type="PROSITE" id="PS52019">
    <property type="entry name" value="PKS_MFAS_DH"/>
    <property type="match status" value="1"/>
</dbReference>
<organism evidence="13 14">
    <name type="scientific">Fusarium irregulare</name>
    <dbReference type="NCBI Taxonomy" id="2494466"/>
    <lineage>
        <taxon>Eukaryota</taxon>
        <taxon>Fungi</taxon>
        <taxon>Dikarya</taxon>
        <taxon>Ascomycota</taxon>
        <taxon>Pezizomycotina</taxon>
        <taxon>Sordariomycetes</taxon>
        <taxon>Hypocreomycetidae</taxon>
        <taxon>Hypocreales</taxon>
        <taxon>Nectriaceae</taxon>
        <taxon>Fusarium</taxon>
        <taxon>Fusarium incarnatum-equiseti species complex</taxon>
    </lineage>
</organism>
<dbReference type="SMART" id="SM00826">
    <property type="entry name" value="PKS_DH"/>
    <property type="match status" value="1"/>
</dbReference>
<keyword evidence="1" id="KW-0596">Phosphopantetheine</keyword>
<dbReference type="InterPro" id="IPR013968">
    <property type="entry name" value="PKS_KR"/>
</dbReference>